<feature type="domain" description="Beta-glucuronidase C-terminal" evidence="2">
    <location>
        <begin position="402"/>
        <end position="506"/>
    </location>
</feature>
<dbReference type="InterPro" id="IPR017853">
    <property type="entry name" value="GH"/>
</dbReference>
<protein>
    <recommendedName>
        <fullName evidence="2">Beta-glucuronidase C-terminal domain-containing protein</fullName>
    </recommendedName>
</protein>
<dbReference type="RefSeq" id="XP_056493899.1">
    <property type="nucleotide sequence ID" value="XM_056625317.1"/>
</dbReference>
<reference evidence="3" key="1">
    <citation type="submission" date="2022-12" db="EMBL/GenBank/DDBJ databases">
        <authorList>
            <person name="Petersen C."/>
        </authorList>
    </citation>
    <scope>NUCLEOTIDE SEQUENCE</scope>
    <source>
        <strain evidence="3">IBT 29677</strain>
    </source>
</reference>
<dbReference type="Gene3D" id="2.60.40.1180">
    <property type="entry name" value="Golgi alpha-mannosidase II"/>
    <property type="match status" value="1"/>
</dbReference>
<dbReference type="InterPro" id="IPR052974">
    <property type="entry name" value="GH79_Enzymes"/>
</dbReference>
<sequence>MRSWIPLILCSSVATAALARNVKISAPERVPLSASKTIEHDFASFSLPFHFFPDYAGNKSHPNLFSRDVLDLFFEKTGAHPHVRVGGTSGDRTIYNASQTQSIVLSKEYDNGIPIEVSTGKAFFEGLDNFPGTPWTFQVNLANNKSNALENALTEAKIALSHIKKNLVAFEIGNEPDLYPGDVRPSDYTTADYVKEWIHYANAISKHVLQDNPYGLDSWQLFQALTFVYKGDGFTTADAFKDGIDKTGHVKTVSHHQYAAGNSDWVRLQNSFMNHTAIVGNLTQYIPDMEATHAADPSIEFVLGETNSDYVNLGMNQVEGVFGSSLWLVDFLLYGMSLNISRFNLIQGTNFGYTGWVPVPYNGQDPHVRPPLYGQILVADVIGHHHDVQIAPVDLGRWDLSAYGVYQSGILSKYVVVNFDEWNSTTHYPCPSQKFELHVPSGVHSAEAKRLIGPGASSTSDIFWGGVSWNWTADGRLGQHGAEKVERLHIQGKKLLLEVPSTQAVVVDLLRKD</sequence>
<reference evidence="3" key="2">
    <citation type="journal article" date="2023" name="IMA Fungus">
        <title>Comparative genomic study of the Penicillium genus elucidates a diverse pangenome and 15 lateral gene transfer events.</title>
        <authorList>
            <person name="Petersen C."/>
            <person name="Sorensen T."/>
            <person name="Nielsen M.R."/>
            <person name="Sondergaard T.E."/>
            <person name="Sorensen J.L."/>
            <person name="Fitzpatrick D.A."/>
            <person name="Frisvad J.C."/>
            <person name="Nielsen K.L."/>
        </authorList>
    </citation>
    <scope>NUCLEOTIDE SEQUENCE</scope>
    <source>
        <strain evidence="3">IBT 29677</strain>
    </source>
</reference>
<evidence type="ECO:0000313" key="3">
    <source>
        <dbReference type="EMBL" id="KAJ5414053.1"/>
    </source>
</evidence>
<comment type="caution">
    <text evidence="3">The sequence shown here is derived from an EMBL/GenBank/DDBJ whole genome shotgun (WGS) entry which is preliminary data.</text>
</comment>
<dbReference type="EMBL" id="JAPZBU010000003">
    <property type="protein sequence ID" value="KAJ5414053.1"/>
    <property type="molecule type" value="Genomic_DNA"/>
</dbReference>
<name>A0A9W9WB28_9EURO</name>
<dbReference type="InterPro" id="IPR013780">
    <property type="entry name" value="Glyco_hydro_b"/>
</dbReference>
<dbReference type="GeneID" id="81364297"/>
<dbReference type="Gene3D" id="3.20.20.80">
    <property type="entry name" value="Glycosidases"/>
    <property type="match status" value="1"/>
</dbReference>
<dbReference type="PANTHER" id="PTHR36183:SF2">
    <property type="entry name" value="BETA-GLUCURONIDASE C-TERMINAL DOMAIN-CONTAINING PROTEIN"/>
    <property type="match status" value="1"/>
</dbReference>
<dbReference type="InterPro" id="IPR031728">
    <property type="entry name" value="GlcAase_C"/>
</dbReference>
<dbReference type="Pfam" id="PF16862">
    <property type="entry name" value="Glyco_hydro_79C"/>
    <property type="match status" value="1"/>
</dbReference>
<dbReference type="Proteomes" id="UP001147747">
    <property type="component" value="Unassembled WGS sequence"/>
</dbReference>
<evidence type="ECO:0000256" key="1">
    <source>
        <dbReference type="SAM" id="SignalP"/>
    </source>
</evidence>
<dbReference type="SUPFAM" id="SSF51445">
    <property type="entry name" value="(Trans)glycosidases"/>
    <property type="match status" value="1"/>
</dbReference>
<dbReference type="AlphaFoldDB" id="A0A9W9WB28"/>
<proteinExistence type="predicted"/>
<dbReference type="PANTHER" id="PTHR36183">
    <property type="entry name" value="BETA-GLUCURONIDASE"/>
    <property type="match status" value="1"/>
</dbReference>
<evidence type="ECO:0000259" key="2">
    <source>
        <dbReference type="Pfam" id="PF16862"/>
    </source>
</evidence>
<keyword evidence="4" id="KW-1185">Reference proteome</keyword>
<gene>
    <name evidence="3" type="ORF">N7509_000680</name>
</gene>
<keyword evidence="1" id="KW-0732">Signal</keyword>
<organism evidence="3 4">
    <name type="scientific">Penicillium cosmopolitanum</name>
    <dbReference type="NCBI Taxonomy" id="1131564"/>
    <lineage>
        <taxon>Eukaryota</taxon>
        <taxon>Fungi</taxon>
        <taxon>Dikarya</taxon>
        <taxon>Ascomycota</taxon>
        <taxon>Pezizomycotina</taxon>
        <taxon>Eurotiomycetes</taxon>
        <taxon>Eurotiomycetidae</taxon>
        <taxon>Eurotiales</taxon>
        <taxon>Aspergillaceae</taxon>
        <taxon>Penicillium</taxon>
    </lineage>
</organism>
<dbReference type="OrthoDB" id="2796951at2759"/>
<accession>A0A9W9WB28</accession>
<feature type="signal peptide" evidence="1">
    <location>
        <begin position="1"/>
        <end position="19"/>
    </location>
</feature>
<feature type="chain" id="PRO_5040776898" description="Beta-glucuronidase C-terminal domain-containing protein" evidence="1">
    <location>
        <begin position="20"/>
        <end position="513"/>
    </location>
</feature>
<evidence type="ECO:0000313" key="4">
    <source>
        <dbReference type="Proteomes" id="UP001147747"/>
    </source>
</evidence>